<comment type="catalytic activity">
    <reaction evidence="4">
        <text>2 GTP = 3',3'-c-di-GMP + 2 diphosphate</text>
        <dbReference type="Rhea" id="RHEA:24898"/>
        <dbReference type="ChEBI" id="CHEBI:33019"/>
        <dbReference type="ChEBI" id="CHEBI:37565"/>
        <dbReference type="ChEBI" id="CHEBI:58805"/>
        <dbReference type="EC" id="2.7.7.65"/>
    </reaction>
</comment>
<keyword evidence="6" id="KW-0548">Nucleotidyltransferase</keyword>
<comment type="subcellular location">
    <subcellularLocation>
        <location evidence="2">Cell inner membrane</location>
    </subcellularLocation>
</comment>
<dbReference type="Proteomes" id="UP000501989">
    <property type="component" value="Chromosome"/>
</dbReference>
<dbReference type="InterPro" id="IPR050469">
    <property type="entry name" value="Diguanylate_Cyclase"/>
</dbReference>
<proteinExistence type="predicted"/>
<dbReference type="RefSeq" id="WP_172609268.1">
    <property type="nucleotide sequence ID" value="NZ_CP053746.1"/>
</dbReference>
<gene>
    <name evidence="6" type="ORF">FX982_00148</name>
</gene>
<dbReference type="EMBL" id="CP053746">
    <property type="protein sequence ID" value="QKF49230.1"/>
    <property type="molecule type" value="Genomic_DNA"/>
</dbReference>
<evidence type="ECO:0000313" key="7">
    <source>
        <dbReference type="Proteomes" id="UP000501989"/>
    </source>
</evidence>
<sequence length="308" mass="34750">MSFPTTTNAIDFDSARLQRHGFAPQHSLVRPALDYEQLRRQLDLQLQTSLEADKILSMLFQSIQQLIPLNALNFKHLPTDLRLELGERARHNATYSMTHEGKQLGELSFQRDHRFAEHELEQLESLLSSLLYPLRNALLYRHASLSALRDPLTGAGNRIAMEQSLIREFEIARRQQQPLSVLMLDIDHFKGINDTHGHATGDEVLRAVTNAVKDRLRNIDQVFRFGGEEFLIVLTNTSRESAALVGERLRSAALQLSYPVTGRPLDLTVSLGCSTLLPGESSDSMLRRADTALYAAKRKGRNRLEMAG</sequence>
<comment type="cofactor">
    <cofactor evidence="1">
        <name>Mg(2+)</name>
        <dbReference type="ChEBI" id="CHEBI:18420"/>
    </cofactor>
</comment>
<evidence type="ECO:0000256" key="3">
    <source>
        <dbReference type="ARBA" id="ARBA00012528"/>
    </source>
</evidence>
<dbReference type="PANTHER" id="PTHR45138">
    <property type="entry name" value="REGULATORY COMPONENTS OF SENSORY TRANSDUCTION SYSTEM"/>
    <property type="match status" value="1"/>
</dbReference>
<evidence type="ECO:0000313" key="6">
    <source>
        <dbReference type="EMBL" id="QKF49230.1"/>
    </source>
</evidence>
<dbReference type="Gene3D" id="3.30.70.270">
    <property type="match status" value="1"/>
</dbReference>
<dbReference type="GO" id="GO:0005886">
    <property type="term" value="C:plasma membrane"/>
    <property type="evidence" value="ECO:0007669"/>
    <property type="project" value="UniProtKB-SubCell"/>
</dbReference>
<dbReference type="Pfam" id="PF00990">
    <property type="entry name" value="GGDEF"/>
    <property type="match status" value="1"/>
</dbReference>
<evidence type="ECO:0000256" key="1">
    <source>
        <dbReference type="ARBA" id="ARBA00001946"/>
    </source>
</evidence>
<dbReference type="InterPro" id="IPR000160">
    <property type="entry name" value="GGDEF_dom"/>
</dbReference>
<evidence type="ECO:0000256" key="4">
    <source>
        <dbReference type="ARBA" id="ARBA00034247"/>
    </source>
</evidence>
<dbReference type="AlphaFoldDB" id="A0A6M8MDJ4"/>
<dbReference type="SUPFAM" id="SSF55073">
    <property type="entry name" value="Nucleotide cyclase"/>
    <property type="match status" value="1"/>
</dbReference>
<dbReference type="NCBIfam" id="TIGR00254">
    <property type="entry name" value="GGDEF"/>
    <property type="match status" value="1"/>
</dbReference>
<dbReference type="CDD" id="cd01949">
    <property type="entry name" value="GGDEF"/>
    <property type="match status" value="1"/>
</dbReference>
<dbReference type="PROSITE" id="PS50887">
    <property type="entry name" value="GGDEF"/>
    <property type="match status" value="1"/>
</dbReference>
<reference evidence="7" key="1">
    <citation type="submission" date="2019-12" db="EMBL/GenBank/DDBJ databases">
        <title>Endophytic bacteria associated with Panax ginseng seedlings.</title>
        <authorList>
            <person name="Park J.M."/>
            <person name="Shin R."/>
            <person name="Jo S.H."/>
        </authorList>
    </citation>
    <scope>NUCLEOTIDE SEQUENCE [LARGE SCALE GENOMIC DNA]</scope>
    <source>
        <strain evidence="7">PgKB30</strain>
    </source>
</reference>
<dbReference type="InterPro" id="IPR029787">
    <property type="entry name" value="Nucleotide_cyclase"/>
</dbReference>
<evidence type="ECO:0000259" key="5">
    <source>
        <dbReference type="PROSITE" id="PS50887"/>
    </source>
</evidence>
<accession>A0A6M8MDJ4</accession>
<dbReference type="GO" id="GO:0043709">
    <property type="term" value="P:cell adhesion involved in single-species biofilm formation"/>
    <property type="evidence" value="ECO:0007669"/>
    <property type="project" value="TreeGrafter"/>
</dbReference>
<dbReference type="EC" id="2.7.7.65" evidence="3"/>
<protein>
    <recommendedName>
        <fullName evidence="3">diguanylate cyclase</fullName>
        <ecNumber evidence="3">2.7.7.65</ecNumber>
    </recommendedName>
</protein>
<dbReference type="GO" id="GO:1902201">
    <property type="term" value="P:negative regulation of bacterial-type flagellum-dependent cell motility"/>
    <property type="evidence" value="ECO:0007669"/>
    <property type="project" value="TreeGrafter"/>
</dbReference>
<name>A0A6M8MDJ4_9PSED</name>
<dbReference type="PANTHER" id="PTHR45138:SF9">
    <property type="entry name" value="DIGUANYLATE CYCLASE DGCM-RELATED"/>
    <property type="match status" value="1"/>
</dbReference>
<dbReference type="FunFam" id="3.30.70.270:FF:000001">
    <property type="entry name" value="Diguanylate cyclase domain protein"/>
    <property type="match status" value="1"/>
</dbReference>
<dbReference type="KEGG" id="pgg:FX982_00148"/>
<feature type="domain" description="GGDEF" evidence="5">
    <location>
        <begin position="177"/>
        <end position="308"/>
    </location>
</feature>
<dbReference type="SMART" id="SM00267">
    <property type="entry name" value="GGDEF"/>
    <property type="match status" value="1"/>
</dbReference>
<evidence type="ECO:0000256" key="2">
    <source>
        <dbReference type="ARBA" id="ARBA00004533"/>
    </source>
</evidence>
<keyword evidence="6" id="KW-0808">Transferase</keyword>
<keyword evidence="7" id="KW-1185">Reference proteome</keyword>
<dbReference type="GO" id="GO:0052621">
    <property type="term" value="F:diguanylate cyclase activity"/>
    <property type="evidence" value="ECO:0007669"/>
    <property type="project" value="UniProtKB-EC"/>
</dbReference>
<organism evidence="6 7">
    <name type="scientific">Pseudomonas graminis</name>
    <dbReference type="NCBI Taxonomy" id="158627"/>
    <lineage>
        <taxon>Bacteria</taxon>
        <taxon>Pseudomonadati</taxon>
        <taxon>Pseudomonadota</taxon>
        <taxon>Gammaproteobacteria</taxon>
        <taxon>Pseudomonadales</taxon>
        <taxon>Pseudomonadaceae</taxon>
        <taxon>Pseudomonas</taxon>
    </lineage>
</organism>
<dbReference type="InterPro" id="IPR043128">
    <property type="entry name" value="Rev_trsase/Diguanyl_cyclase"/>
</dbReference>